<keyword evidence="1" id="KW-0812">Transmembrane</keyword>
<sequence length="74" mass="7413">MIGEPAACFVVYRFEHTAAARQVTGALVTEAVVATKVLAGTSAAVAVAAAAPVVAPLAIAGGIMYAIQRATEKK</sequence>
<dbReference type="Proteomes" id="UP000253562">
    <property type="component" value="Unassembled WGS sequence"/>
</dbReference>
<dbReference type="EMBL" id="QPEX01000044">
    <property type="protein sequence ID" value="RCS42054.1"/>
    <property type="molecule type" value="Genomic_DNA"/>
</dbReference>
<reference evidence="2 3" key="1">
    <citation type="submission" date="2018-07" db="EMBL/GenBank/DDBJ databases">
        <title>Comparative genomes isolates from brazilian mangrove.</title>
        <authorList>
            <person name="De Araujo J.E."/>
            <person name="Taketani R.G."/>
            <person name="Silva M.C.P."/>
            <person name="Lourenco M.V."/>
            <person name="Oliveira V.M."/>
            <person name="Andreote F.D."/>
        </authorList>
    </citation>
    <scope>NUCLEOTIDE SEQUENCE [LARGE SCALE GENOMIC DNA]</scope>
    <source>
        <strain evidence="2 3">HEX PRIS-MGV</strain>
    </source>
</reference>
<protein>
    <submittedName>
        <fullName evidence="2">Uncharacterized protein</fullName>
    </submittedName>
</protein>
<evidence type="ECO:0000313" key="2">
    <source>
        <dbReference type="EMBL" id="RCS42054.1"/>
    </source>
</evidence>
<gene>
    <name evidence="2" type="ORF">DTL42_19685</name>
</gene>
<accession>A0A368KLQ2</accession>
<proteinExistence type="predicted"/>
<organism evidence="2 3">
    <name type="scientific">Bremerella cremea</name>
    <dbReference type="NCBI Taxonomy" id="1031537"/>
    <lineage>
        <taxon>Bacteria</taxon>
        <taxon>Pseudomonadati</taxon>
        <taxon>Planctomycetota</taxon>
        <taxon>Planctomycetia</taxon>
        <taxon>Pirellulales</taxon>
        <taxon>Pirellulaceae</taxon>
        <taxon>Bremerella</taxon>
    </lineage>
</organism>
<keyword evidence="1" id="KW-0472">Membrane</keyword>
<name>A0A368KLQ2_9BACT</name>
<dbReference type="RefSeq" id="WP_114371224.1">
    <property type="nucleotide sequence ID" value="NZ_QPEX01000044.1"/>
</dbReference>
<dbReference type="AlphaFoldDB" id="A0A368KLQ2"/>
<comment type="caution">
    <text evidence="2">The sequence shown here is derived from an EMBL/GenBank/DDBJ whole genome shotgun (WGS) entry which is preliminary data.</text>
</comment>
<keyword evidence="1" id="KW-1133">Transmembrane helix</keyword>
<evidence type="ECO:0000256" key="1">
    <source>
        <dbReference type="SAM" id="Phobius"/>
    </source>
</evidence>
<evidence type="ECO:0000313" key="3">
    <source>
        <dbReference type="Proteomes" id="UP000253562"/>
    </source>
</evidence>
<feature type="transmembrane region" description="Helical" evidence="1">
    <location>
        <begin position="43"/>
        <end position="67"/>
    </location>
</feature>